<dbReference type="SUPFAM" id="SSF53335">
    <property type="entry name" value="S-adenosyl-L-methionine-dependent methyltransferases"/>
    <property type="match status" value="1"/>
</dbReference>
<dbReference type="EMBL" id="BARV01000951">
    <property type="protein sequence ID" value="GAH90654.1"/>
    <property type="molecule type" value="Genomic_DNA"/>
</dbReference>
<gene>
    <name evidence="5" type="ORF">S06H3_03042</name>
</gene>
<dbReference type="InterPro" id="IPR029063">
    <property type="entry name" value="SAM-dependent_MTases_sf"/>
</dbReference>
<name>X1KKI2_9ZZZZ</name>
<dbReference type="Gene3D" id="3.40.50.150">
    <property type="entry name" value="Vaccinia Virus protein VP39"/>
    <property type="match status" value="1"/>
</dbReference>
<dbReference type="PROSITE" id="PS00092">
    <property type="entry name" value="N6_MTASE"/>
    <property type="match status" value="1"/>
</dbReference>
<organism evidence="5">
    <name type="scientific">marine sediment metagenome</name>
    <dbReference type="NCBI Taxonomy" id="412755"/>
    <lineage>
        <taxon>unclassified sequences</taxon>
        <taxon>metagenomes</taxon>
        <taxon>ecological metagenomes</taxon>
    </lineage>
</organism>
<dbReference type="GO" id="GO:0003677">
    <property type="term" value="F:DNA binding"/>
    <property type="evidence" value="ECO:0007669"/>
    <property type="project" value="InterPro"/>
</dbReference>
<sequence>MENTLYYGDNLEILREHIEDNSIDLIYLDPPFNSKQSYNILFAEKNGTQSPAQIKAFEDTWHWDILAEKTYREIVENLPKKVSDLIKSFRSFLCENDMMAYLVMMAIRLQELHRVLKPTGSIYLHCDSTASHYLKLLMDSIFGIKNFRNNIVWCYKTREFSKKYWNKKHDDILFYVKDINSHYPFNWNVEGVIAPYLPQTIKKYKIKDEKGYYRLVGRSRKMEG</sequence>
<dbReference type="GO" id="GO:0032259">
    <property type="term" value="P:methylation"/>
    <property type="evidence" value="ECO:0007669"/>
    <property type="project" value="UniProtKB-KW"/>
</dbReference>
<keyword evidence="3" id="KW-0808">Transferase</keyword>
<dbReference type="InterPro" id="IPR002941">
    <property type="entry name" value="DNA_methylase_N4/N6"/>
</dbReference>
<evidence type="ECO:0000256" key="1">
    <source>
        <dbReference type="ARBA" id="ARBA00006594"/>
    </source>
</evidence>
<dbReference type="Pfam" id="PF01555">
    <property type="entry name" value="N6_N4_Mtase"/>
    <property type="match status" value="1"/>
</dbReference>
<comment type="caution">
    <text evidence="5">The sequence shown here is derived from an EMBL/GenBank/DDBJ whole genome shotgun (WGS) entry which is preliminary data.</text>
</comment>
<evidence type="ECO:0000256" key="2">
    <source>
        <dbReference type="ARBA" id="ARBA00022603"/>
    </source>
</evidence>
<dbReference type="AlphaFoldDB" id="X1KKI2"/>
<evidence type="ECO:0000256" key="3">
    <source>
        <dbReference type="ARBA" id="ARBA00022679"/>
    </source>
</evidence>
<protein>
    <recommendedName>
        <fullName evidence="4">DNA methylase N-4/N-6 domain-containing protein</fullName>
    </recommendedName>
</protein>
<proteinExistence type="inferred from homology"/>
<comment type="similarity">
    <text evidence="1">Belongs to the N(4)/N(6)-methyltransferase family.</text>
</comment>
<keyword evidence="2" id="KW-0489">Methyltransferase</keyword>
<evidence type="ECO:0000259" key="4">
    <source>
        <dbReference type="Pfam" id="PF01555"/>
    </source>
</evidence>
<accession>X1KKI2</accession>
<feature type="domain" description="DNA methylase N-4/N-6" evidence="4">
    <location>
        <begin position="23"/>
        <end position="204"/>
    </location>
</feature>
<reference evidence="5" key="1">
    <citation type="journal article" date="2014" name="Front. Microbiol.">
        <title>High frequency of phylogenetically diverse reductive dehalogenase-homologous genes in deep subseafloor sedimentary metagenomes.</title>
        <authorList>
            <person name="Kawai M."/>
            <person name="Futagami T."/>
            <person name="Toyoda A."/>
            <person name="Takaki Y."/>
            <person name="Nishi S."/>
            <person name="Hori S."/>
            <person name="Arai W."/>
            <person name="Tsubouchi T."/>
            <person name="Morono Y."/>
            <person name="Uchiyama I."/>
            <person name="Ito T."/>
            <person name="Fujiyama A."/>
            <person name="Inagaki F."/>
            <person name="Takami H."/>
        </authorList>
    </citation>
    <scope>NUCLEOTIDE SEQUENCE</scope>
    <source>
        <strain evidence="5">Expedition CK06-06</strain>
    </source>
</reference>
<dbReference type="GO" id="GO:0008170">
    <property type="term" value="F:N-methyltransferase activity"/>
    <property type="evidence" value="ECO:0007669"/>
    <property type="project" value="InterPro"/>
</dbReference>
<dbReference type="InterPro" id="IPR002052">
    <property type="entry name" value="DNA_methylase_N6_adenine_CS"/>
</dbReference>
<evidence type="ECO:0000313" key="5">
    <source>
        <dbReference type="EMBL" id="GAH90654.1"/>
    </source>
</evidence>